<reference evidence="2" key="1">
    <citation type="journal article" date="2020" name="Stud. Mycol.">
        <title>101 Dothideomycetes genomes: a test case for predicting lifestyles and emergence of pathogens.</title>
        <authorList>
            <person name="Haridas S."/>
            <person name="Albert R."/>
            <person name="Binder M."/>
            <person name="Bloem J."/>
            <person name="Labutti K."/>
            <person name="Salamov A."/>
            <person name="Andreopoulos B."/>
            <person name="Baker S."/>
            <person name="Barry K."/>
            <person name="Bills G."/>
            <person name="Bluhm B."/>
            <person name="Cannon C."/>
            <person name="Castanera R."/>
            <person name="Culley D."/>
            <person name="Daum C."/>
            <person name="Ezra D."/>
            <person name="Gonzalez J."/>
            <person name="Henrissat B."/>
            <person name="Kuo A."/>
            <person name="Liang C."/>
            <person name="Lipzen A."/>
            <person name="Lutzoni F."/>
            <person name="Magnuson J."/>
            <person name="Mondo S."/>
            <person name="Nolan M."/>
            <person name="Ohm R."/>
            <person name="Pangilinan J."/>
            <person name="Park H.-J."/>
            <person name="Ramirez L."/>
            <person name="Alfaro M."/>
            <person name="Sun H."/>
            <person name="Tritt A."/>
            <person name="Yoshinaga Y."/>
            <person name="Zwiers L.-H."/>
            <person name="Turgeon B."/>
            <person name="Goodwin S."/>
            <person name="Spatafora J."/>
            <person name="Crous P."/>
            <person name="Grigoriev I."/>
        </authorList>
    </citation>
    <scope>NUCLEOTIDE SEQUENCE</scope>
    <source>
        <strain evidence="2">ATCC 16933</strain>
    </source>
</reference>
<dbReference type="OrthoDB" id="3796990at2759"/>
<dbReference type="Proteomes" id="UP000799766">
    <property type="component" value="Unassembled WGS sequence"/>
</dbReference>
<gene>
    <name evidence="2" type="ORF">BDY21DRAFT_363377</name>
</gene>
<organism evidence="2 3">
    <name type="scientific">Lineolata rhizophorae</name>
    <dbReference type="NCBI Taxonomy" id="578093"/>
    <lineage>
        <taxon>Eukaryota</taxon>
        <taxon>Fungi</taxon>
        <taxon>Dikarya</taxon>
        <taxon>Ascomycota</taxon>
        <taxon>Pezizomycotina</taxon>
        <taxon>Dothideomycetes</taxon>
        <taxon>Dothideomycetes incertae sedis</taxon>
        <taxon>Lineolatales</taxon>
        <taxon>Lineolataceae</taxon>
        <taxon>Lineolata</taxon>
    </lineage>
</organism>
<evidence type="ECO:0000313" key="3">
    <source>
        <dbReference type="Proteomes" id="UP000799766"/>
    </source>
</evidence>
<accession>A0A6A6P1U8</accession>
<dbReference type="InterPro" id="IPR031352">
    <property type="entry name" value="SesA"/>
</dbReference>
<protein>
    <recommendedName>
        <fullName evidence="1">NACHT-NTPase and P-loop NTPases N-terminal domain-containing protein</fullName>
    </recommendedName>
</protein>
<dbReference type="EMBL" id="MU001679">
    <property type="protein sequence ID" value="KAF2457747.1"/>
    <property type="molecule type" value="Genomic_DNA"/>
</dbReference>
<proteinExistence type="predicted"/>
<evidence type="ECO:0000259" key="1">
    <source>
        <dbReference type="Pfam" id="PF17107"/>
    </source>
</evidence>
<sequence length="460" mass="51531">MEVGASVLAFITVGLRSTGAIYRVVSGIKDGPEETGLDKKDMDELLKALGNCNSEVEKIAAKLEKLQETPSDSRMRRTWKQVRTFFQKDDFESMRQTIQWHVSCLHARFSFITSDVQSAVRANGFTSTGFTGLARDSQAAAASATTSLPLYPPSLTSIDNRNQVVELSNAQQSQQSTYESEALQDDRRIVDIEEEEAEKEQYTQFLESIKNLSKLAESKERVASSSDAEDIISDLNQLLNAASKQLDQQNDPGGFQNRKRKRVELVDDSENAHLNVDLKKLCRLANASDKVTINQRPPQTLPQSRAVGKHYYRRINQSFNIAGVNVDLKTRKRYRVANKPRSIRPENDDQTSEHDELVEMTASVHVIAGTGANSKITTYFTQTMNNWGFHTLNPIIVGYRRVPNDSPIFKLVEKGDIHGLLCLVQEGKASLRDYDEEDRSLLGAFLVTEISMQCSMGISN</sequence>
<dbReference type="Pfam" id="PF17107">
    <property type="entry name" value="SesA"/>
    <property type="match status" value="1"/>
</dbReference>
<name>A0A6A6P1U8_9PEZI</name>
<keyword evidence="3" id="KW-1185">Reference proteome</keyword>
<dbReference type="AlphaFoldDB" id="A0A6A6P1U8"/>
<evidence type="ECO:0000313" key="2">
    <source>
        <dbReference type="EMBL" id="KAF2457747.1"/>
    </source>
</evidence>
<feature type="domain" description="NACHT-NTPase and P-loop NTPases N-terminal" evidence="1">
    <location>
        <begin position="21"/>
        <end position="101"/>
    </location>
</feature>